<evidence type="ECO:0000313" key="4">
    <source>
        <dbReference type="EMBL" id="MBB4105777.1"/>
    </source>
</evidence>
<dbReference type="Gene3D" id="3.30.1950.10">
    <property type="entry name" value="wza like domain"/>
    <property type="match status" value="1"/>
</dbReference>
<feature type="domain" description="Soluble ligand binding" evidence="3">
    <location>
        <begin position="170"/>
        <end position="220"/>
    </location>
</feature>
<dbReference type="Proteomes" id="UP000584824">
    <property type="component" value="Unassembled WGS sequence"/>
</dbReference>
<comment type="caution">
    <text evidence="4">The sequence shown here is derived from an EMBL/GenBank/DDBJ whole genome shotgun (WGS) entry which is preliminary data.</text>
</comment>
<feature type="domain" description="Polysaccharide export protein N-terminal" evidence="2">
    <location>
        <begin position="83"/>
        <end position="161"/>
    </location>
</feature>
<evidence type="ECO:0000256" key="1">
    <source>
        <dbReference type="ARBA" id="ARBA00022729"/>
    </source>
</evidence>
<dbReference type="PANTHER" id="PTHR33619">
    <property type="entry name" value="POLYSACCHARIDE EXPORT PROTEIN GFCE-RELATED"/>
    <property type="match status" value="1"/>
</dbReference>
<dbReference type="InterPro" id="IPR019554">
    <property type="entry name" value="Soluble_ligand-bd"/>
</dbReference>
<organism evidence="4 5">
    <name type="scientific">Allorhizobium borbori</name>
    <dbReference type="NCBI Taxonomy" id="485907"/>
    <lineage>
        <taxon>Bacteria</taxon>
        <taxon>Pseudomonadati</taxon>
        <taxon>Pseudomonadota</taxon>
        <taxon>Alphaproteobacteria</taxon>
        <taxon>Hyphomicrobiales</taxon>
        <taxon>Rhizobiaceae</taxon>
        <taxon>Rhizobium/Agrobacterium group</taxon>
        <taxon>Allorhizobium</taxon>
    </lineage>
</organism>
<dbReference type="RefSeq" id="WP_370686405.1">
    <property type="nucleotide sequence ID" value="NZ_JACIDU010000030.1"/>
</dbReference>
<dbReference type="Gene3D" id="3.10.560.10">
    <property type="entry name" value="Outer membrane lipoprotein wza domain like"/>
    <property type="match status" value="2"/>
</dbReference>
<dbReference type="PANTHER" id="PTHR33619:SF3">
    <property type="entry name" value="POLYSACCHARIDE EXPORT PROTEIN GFCE-RELATED"/>
    <property type="match status" value="1"/>
</dbReference>
<name>A0A7W6K626_9HYPH</name>
<dbReference type="PROSITE" id="PS51257">
    <property type="entry name" value="PROKAR_LIPOPROTEIN"/>
    <property type="match status" value="1"/>
</dbReference>
<dbReference type="AlphaFoldDB" id="A0A7W6K626"/>
<dbReference type="Pfam" id="PF10531">
    <property type="entry name" value="SLBB"/>
    <property type="match status" value="1"/>
</dbReference>
<dbReference type="InterPro" id="IPR003715">
    <property type="entry name" value="Poly_export_N"/>
</dbReference>
<dbReference type="InterPro" id="IPR049712">
    <property type="entry name" value="Poly_export"/>
</dbReference>
<proteinExistence type="predicted"/>
<gene>
    <name evidence="4" type="ORF">GGQ66_004365</name>
</gene>
<accession>A0A7W6K626</accession>
<sequence>MKKTNVLFIGLVLTSCKSLPGDGPLASDISEQSRQSISESNQRNNLVFDIVDVDSTSAKLISNYDSKLLQRRFGIGGGVKKPVIGVGDQLKITIFEAGSDGLFSTADSKHSDIDVLVQPDGKAAIPYVGLVTFAGKTLEEARQTILSALANKAVEPDVVVNTITTASRNVTVSGAVKTPAVVPLSLTSETIMETLAKAGGPTFQPYESYVTLTRQQKTGTVLMKTMIEDPRENIYVQPGDQIFVTREPRTFTVLGAVKSNNRIEFGTNDLNLLEAVAMAGGGEASTSDMRGYFVFRYEEPDIMMDLLGRSRFDALVRKGMAPDQQGRYPVVYRFDMTKAGSLLVGQTFPVKNRDVIYASRHPSVDFLKFMNIVGRPVGIVASGTSIYNVVSD</sequence>
<evidence type="ECO:0000259" key="3">
    <source>
        <dbReference type="Pfam" id="PF10531"/>
    </source>
</evidence>
<protein>
    <submittedName>
        <fullName evidence="4">Polysaccharide export outer membrane protein</fullName>
    </submittedName>
</protein>
<keyword evidence="5" id="KW-1185">Reference proteome</keyword>
<dbReference type="GO" id="GO:0015159">
    <property type="term" value="F:polysaccharide transmembrane transporter activity"/>
    <property type="evidence" value="ECO:0007669"/>
    <property type="project" value="InterPro"/>
</dbReference>
<dbReference type="Pfam" id="PF02563">
    <property type="entry name" value="Poly_export"/>
    <property type="match status" value="1"/>
</dbReference>
<dbReference type="EMBL" id="JACIDU010000030">
    <property type="protein sequence ID" value="MBB4105777.1"/>
    <property type="molecule type" value="Genomic_DNA"/>
</dbReference>
<reference evidence="4 5" key="1">
    <citation type="submission" date="2020-08" db="EMBL/GenBank/DDBJ databases">
        <title>Genomic Encyclopedia of Type Strains, Phase IV (KMG-IV): sequencing the most valuable type-strain genomes for metagenomic binning, comparative biology and taxonomic classification.</title>
        <authorList>
            <person name="Goeker M."/>
        </authorList>
    </citation>
    <scope>NUCLEOTIDE SEQUENCE [LARGE SCALE GENOMIC DNA]</scope>
    <source>
        <strain evidence="4 5">DSM 26385</strain>
    </source>
</reference>
<evidence type="ECO:0000313" key="5">
    <source>
        <dbReference type="Proteomes" id="UP000584824"/>
    </source>
</evidence>
<keyword evidence="1" id="KW-0732">Signal</keyword>
<evidence type="ECO:0000259" key="2">
    <source>
        <dbReference type="Pfam" id="PF02563"/>
    </source>
</evidence>